<sequence length="678" mass="74001">MEDTPPTYEQAVCKDPWKAIAPYLHREELTSLCLVSRAVRKAALPALWGCPRQHFGNDIAEIFTALHQFANCVEIASSDARDEVHTLNITDVAPPFVSWSSDHIGWLHDLLDYLPKLQSLLVHHSAIVDREVVKYLSSGANLSLFAAPTQKIWCLCLLSMTELTNVSSDCLAATIACFPQLVYLDLSYSTAAGKYTFIQQLSGARLMLTLKILKLRGVGLGDRSISSIAVSVGTGLWSLDVGENCLTDGSVQTLLDHCFLPPDYGYPAKYFRNTSESMSDCAQDDQEEIVLRDISKCKRTSGLTHLRISDNDISAGAILELVAASRLHVLDCSRQKGLALWGYYKGDPTRSAYQVVQVLRHLAQDRFSSAGSLRYLRINHQLVTGDCGLLDILEKERAASHIRGLFCWPSWVSADFHDSITETALPTMGLRTLVLTGLPHTSNTGWVAKGLQAFVNHCASLEASAREVAANPQDDPESQDTINAQHGGEPSSTTDGRSAANLPHGAGAHVFDCQQCGAGSHHTRCQQCGAETECPVYSPTPETQATATKPRNHADASSPEDPHAQPALEPQTSTTPPHSSSPNTAPALPPTRTTLRTIYLEFDNPRPADPNASDMYAMRVAARGDFSFFHTDPPGPDQTITGTLPEENPWRGDIVPVLRAQKARARYVWSGDVVAVRK</sequence>
<reference evidence="2 3" key="1">
    <citation type="submission" date="2019-09" db="EMBL/GenBank/DDBJ databases">
        <title>The hologenome of the rock-dwelling lichen Lasallia pustulata.</title>
        <authorList>
            <person name="Greshake Tzovaras B."/>
            <person name="Segers F."/>
            <person name="Bicker A."/>
            <person name="Dal Grande F."/>
            <person name="Otte J."/>
            <person name="Hankeln T."/>
            <person name="Schmitt I."/>
            <person name="Ebersberger I."/>
        </authorList>
    </citation>
    <scope>NUCLEOTIDE SEQUENCE [LARGE SCALE GENOMIC DNA]</scope>
    <source>
        <strain evidence="2">A1-1</strain>
    </source>
</reference>
<accession>A0A5M8PJY2</accession>
<dbReference type="EMBL" id="VXIT01000011">
    <property type="protein sequence ID" value="KAA6409320.1"/>
    <property type="molecule type" value="Genomic_DNA"/>
</dbReference>
<dbReference type="OrthoDB" id="408631at2759"/>
<dbReference type="AlphaFoldDB" id="A0A5M8PJY2"/>
<organism evidence="2 3">
    <name type="scientific">Lasallia pustulata</name>
    <dbReference type="NCBI Taxonomy" id="136370"/>
    <lineage>
        <taxon>Eukaryota</taxon>
        <taxon>Fungi</taxon>
        <taxon>Dikarya</taxon>
        <taxon>Ascomycota</taxon>
        <taxon>Pezizomycotina</taxon>
        <taxon>Lecanoromycetes</taxon>
        <taxon>OSLEUM clade</taxon>
        <taxon>Umbilicariomycetidae</taxon>
        <taxon>Umbilicariales</taxon>
        <taxon>Umbilicariaceae</taxon>
        <taxon>Lasallia</taxon>
    </lineage>
</organism>
<feature type="compositionally biased region" description="Polar residues" evidence="1">
    <location>
        <begin position="540"/>
        <end position="549"/>
    </location>
</feature>
<dbReference type="SUPFAM" id="SSF52047">
    <property type="entry name" value="RNI-like"/>
    <property type="match status" value="1"/>
</dbReference>
<dbReference type="Proteomes" id="UP000324767">
    <property type="component" value="Unassembled WGS sequence"/>
</dbReference>
<comment type="caution">
    <text evidence="2">The sequence shown here is derived from an EMBL/GenBank/DDBJ whole genome shotgun (WGS) entry which is preliminary data.</text>
</comment>
<feature type="region of interest" description="Disordered" evidence="1">
    <location>
        <begin position="532"/>
        <end position="590"/>
    </location>
</feature>
<protein>
    <submittedName>
        <fullName evidence="2">Uncharacterized protein</fullName>
    </submittedName>
</protein>
<feature type="compositionally biased region" description="Polar residues" evidence="1">
    <location>
        <begin position="479"/>
        <end position="496"/>
    </location>
</feature>
<evidence type="ECO:0000313" key="2">
    <source>
        <dbReference type="EMBL" id="KAA6409320.1"/>
    </source>
</evidence>
<name>A0A5M8PJY2_9LECA</name>
<feature type="compositionally biased region" description="Low complexity" evidence="1">
    <location>
        <begin position="570"/>
        <end position="590"/>
    </location>
</feature>
<evidence type="ECO:0000313" key="3">
    <source>
        <dbReference type="Proteomes" id="UP000324767"/>
    </source>
</evidence>
<evidence type="ECO:0000256" key="1">
    <source>
        <dbReference type="SAM" id="MobiDB-lite"/>
    </source>
</evidence>
<dbReference type="InterPro" id="IPR032675">
    <property type="entry name" value="LRR_dom_sf"/>
</dbReference>
<dbReference type="Gene3D" id="3.80.10.10">
    <property type="entry name" value="Ribonuclease Inhibitor"/>
    <property type="match status" value="1"/>
</dbReference>
<proteinExistence type="predicted"/>
<feature type="region of interest" description="Disordered" evidence="1">
    <location>
        <begin position="465"/>
        <end position="503"/>
    </location>
</feature>
<gene>
    <name evidence="2" type="ORF">FRX48_06873</name>
</gene>